<evidence type="ECO:0000313" key="2">
    <source>
        <dbReference type="EMBL" id="CAG9310303.1"/>
    </source>
</evidence>
<accession>A0AAU9IDS4</accession>
<evidence type="ECO:0000256" key="1">
    <source>
        <dbReference type="SAM" id="Phobius"/>
    </source>
</evidence>
<feature type="transmembrane region" description="Helical" evidence="1">
    <location>
        <begin position="46"/>
        <end position="69"/>
    </location>
</feature>
<feature type="transmembrane region" description="Helical" evidence="1">
    <location>
        <begin position="204"/>
        <end position="225"/>
    </location>
</feature>
<protein>
    <submittedName>
        <fullName evidence="2">Uncharacterized protein</fullName>
    </submittedName>
</protein>
<keyword evidence="1" id="KW-0812">Transmembrane</keyword>
<dbReference type="AlphaFoldDB" id="A0AAU9IDS4"/>
<name>A0AAU9IDS4_9CILI</name>
<reference evidence="2" key="1">
    <citation type="submission" date="2021-09" db="EMBL/GenBank/DDBJ databases">
        <authorList>
            <consortium name="AG Swart"/>
            <person name="Singh M."/>
            <person name="Singh A."/>
            <person name="Seah K."/>
            <person name="Emmerich C."/>
        </authorList>
    </citation>
    <scope>NUCLEOTIDE SEQUENCE</scope>
    <source>
        <strain evidence="2">ATCC30299</strain>
    </source>
</reference>
<sequence length="273" mass="30737">MDENKNPAGPKPSNISKHESILRSLNLEFFNPSKPEHIQLKCTKLAFLRGFIDIGLIVASAILAIFVLINISNCDDDTYDLNNIEAFMSVNFVLATLNKIGIFLIRLSSRAQKFINKKRFFFTKGIISLYYCSHMMPVLLVDTDDCKADHPFLDVRAGIVVAFSLHGMYLMLTIGTIVLCTIAHLGSSPYLSKLENIFKAFVKLAIGFIVLLTCFILIFAISDLYLNKPLVILEVSGFFYYFAWGIYYTLCNKVKSTETSATEEKNPSKPDKI</sequence>
<proteinExistence type="predicted"/>
<keyword evidence="1" id="KW-1133">Transmembrane helix</keyword>
<dbReference type="EMBL" id="CAJZBQ010000002">
    <property type="protein sequence ID" value="CAG9310303.1"/>
    <property type="molecule type" value="Genomic_DNA"/>
</dbReference>
<keyword evidence="1" id="KW-0472">Membrane</keyword>
<gene>
    <name evidence="2" type="ORF">BSTOLATCC_MIC1156</name>
</gene>
<feature type="transmembrane region" description="Helical" evidence="1">
    <location>
        <begin position="231"/>
        <end position="250"/>
    </location>
</feature>
<comment type="caution">
    <text evidence="2">The sequence shown here is derived from an EMBL/GenBank/DDBJ whole genome shotgun (WGS) entry which is preliminary data.</text>
</comment>
<keyword evidence="3" id="KW-1185">Reference proteome</keyword>
<evidence type="ECO:0000313" key="3">
    <source>
        <dbReference type="Proteomes" id="UP001162131"/>
    </source>
</evidence>
<feature type="transmembrane region" description="Helical" evidence="1">
    <location>
        <begin position="159"/>
        <end position="183"/>
    </location>
</feature>
<feature type="transmembrane region" description="Helical" evidence="1">
    <location>
        <begin position="120"/>
        <end position="139"/>
    </location>
</feature>
<dbReference type="Proteomes" id="UP001162131">
    <property type="component" value="Unassembled WGS sequence"/>
</dbReference>
<organism evidence="2 3">
    <name type="scientific">Blepharisma stoltei</name>
    <dbReference type="NCBI Taxonomy" id="1481888"/>
    <lineage>
        <taxon>Eukaryota</taxon>
        <taxon>Sar</taxon>
        <taxon>Alveolata</taxon>
        <taxon>Ciliophora</taxon>
        <taxon>Postciliodesmatophora</taxon>
        <taxon>Heterotrichea</taxon>
        <taxon>Heterotrichida</taxon>
        <taxon>Blepharismidae</taxon>
        <taxon>Blepharisma</taxon>
    </lineage>
</organism>
<feature type="transmembrane region" description="Helical" evidence="1">
    <location>
        <begin position="89"/>
        <end position="108"/>
    </location>
</feature>